<sequence length="129" mass="14270">MPIDMTFLTKQTNTTNENRGGRIMKEKDLNISEVRGAKKNISDLQVYGDGDTFALLCKASSQEQGWMKSTKVCNVIGGCVMHVTTQQKNPDGSYSVAEALTYVPGVHIDKESNPRRLVICFDKTSHATE</sequence>
<protein>
    <submittedName>
        <fullName evidence="1">Phage protein</fullName>
    </submittedName>
</protein>
<geneLocation type="plasmid" evidence="1 2">
    <name>pE33L466</name>
</geneLocation>
<dbReference type="AlphaFoldDB" id="Q4V1S2"/>
<evidence type="ECO:0000313" key="1">
    <source>
        <dbReference type="EMBL" id="AAY60335.1"/>
    </source>
</evidence>
<dbReference type="EMBL" id="CP000040">
    <property type="protein sequence ID" value="AAY60335.1"/>
    <property type="molecule type" value="Genomic_DNA"/>
</dbReference>
<dbReference type="Proteomes" id="UP000002612">
    <property type="component" value="Plasmid pE33L466"/>
</dbReference>
<gene>
    <name evidence="1" type="ordered locus">pE33L466_0177</name>
</gene>
<keyword evidence="1" id="KW-0614">Plasmid</keyword>
<organism evidence="1 2">
    <name type="scientific">Bacillus cereus (strain ZK / E33L)</name>
    <dbReference type="NCBI Taxonomy" id="288681"/>
    <lineage>
        <taxon>Bacteria</taxon>
        <taxon>Bacillati</taxon>
        <taxon>Bacillota</taxon>
        <taxon>Bacilli</taxon>
        <taxon>Bacillales</taxon>
        <taxon>Bacillaceae</taxon>
        <taxon>Bacillus</taxon>
        <taxon>Bacillus cereus group</taxon>
    </lineage>
</organism>
<dbReference type="KEGG" id="bcz:pE33L466_0177"/>
<name>Q4V1S2_BACCZ</name>
<accession>Q4V1S2</accession>
<evidence type="ECO:0000313" key="2">
    <source>
        <dbReference type="Proteomes" id="UP000002612"/>
    </source>
</evidence>
<reference evidence="2" key="1">
    <citation type="journal article" date="2006" name="J. Bacteriol.">
        <title>Pathogenomic sequence analysis of Bacillus cereus and Bacillus thuringiensis isolates closely related to Bacillus anthracis.</title>
        <authorList>
            <person name="Han C.S."/>
            <person name="Xie G."/>
            <person name="Challacombe J.F."/>
            <person name="Altherr M.R."/>
            <person name="Bhotika S.S."/>
            <person name="Brown N."/>
            <person name="Bruce D."/>
            <person name="Campbell C.S."/>
            <person name="Campbell M.L."/>
            <person name="Chen J."/>
            <person name="Chertkov O."/>
            <person name="Cleland C."/>
            <person name="Dimitrijevic M."/>
            <person name="Doggett N.A."/>
            <person name="Fawcett J.J."/>
            <person name="Glavina T."/>
            <person name="Goodwin L.A."/>
            <person name="Green L.D."/>
            <person name="Hill K.K."/>
            <person name="Hitchcock P."/>
            <person name="Jackson P.J."/>
            <person name="Keim P."/>
            <person name="Kewalramani A.R."/>
            <person name="Longmire J."/>
            <person name="Lucas S."/>
            <person name="Malfatti S."/>
            <person name="McMurry K."/>
            <person name="Meincke L.J."/>
            <person name="Misra M."/>
            <person name="Moseman B.L."/>
            <person name="Mundt M."/>
            <person name="Munk A.C."/>
            <person name="Okinaka R.T."/>
            <person name="Parson-Quintana B."/>
            <person name="Reilly L.P."/>
            <person name="Richardson P."/>
            <person name="Robinson D.L."/>
            <person name="Rubin E."/>
            <person name="Saunders E."/>
            <person name="Tapia R."/>
            <person name="Tesmer J.G."/>
            <person name="Thayer N."/>
            <person name="Thompson L.S."/>
            <person name="Tice H."/>
            <person name="Ticknor L.O."/>
            <person name="Wills P.L."/>
            <person name="Brettin T.S."/>
            <person name="Gilna P."/>
        </authorList>
    </citation>
    <scope>NUCLEOTIDE SEQUENCE [LARGE SCALE GENOMIC DNA]</scope>
    <source>
        <strain evidence="2">ZK / E33L</strain>
        <plasmid evidence="2">pE33L466</plasmid>
    </source>
</reference>
<proteinExistence type="predicted"/>